<keyword evidence="3" id="KW-1185">Reference proteome</keyword>
<feature type="region of interest" description="Disordered" evidence="1">
    <location>
        <begin position="1"/>
        <end position="134"/>
    </location>
</feature>
<protein>
    <submittedName>
        <fullName evidence="2">Uncharacterized protein</fullName>
    </submittedName>
</protein>
<feature type="compositionally biased region" description="Polar residues" evidence="1">
    <location>
        <begin position="10"/>
        <end position="23"/>
    </location>
</feature>
<evidence type="ECO:0000313" key="2">
    <source>
        <dbReference type="EMBL" id="POM69473.1"/>
    </source>
</evidence>
<feature type="compositionally biased region" description="Basic and acidic residues" evidence="1">
    <location>
        <begin position="57"/>
        <end position="73"/>
    </location>
</feature>
<organism evidence="2 3">
    <name type="scientific">Phytophthora palmivora</name>
    <dbReference type="NCBI Taxonomy" id="4796"/>
    <lineage>
        <taxon>Eukaryota</taxon>
        <taxon>Sar</taxon>
        <taxon>Stramenopiles</taxon>
        <taxon>Oomycota</taxon>
        <taxon>Peronosporomycetes</taxon>
        <taxon>Peronosporales</taxon>
        <taxon>Peronosporaceae</taxon>
        <taxon>Phytophthora</taxon>
    </lineage>
</organism>
<proteinExistence type="predicted"/>
<reference evidence="2 3" key="1">
    <citation type="journal article" date="2017" name="Genome Biol. Evol.">
        <title>Phytophthora megakarya and P. palmivora, closely related causal agents of cacao black pod rot, underwent increases in genome sizes and gene numbers by different mechanisms.</title>
        <authorList>
            <person name="Ali S.S."/>
            <person name="Shao J."/>
            <person name="Lary D.J."/>
            <person name="Kronmiller B."/>
            <person name="Shen D."/>
            <person name="Strem M.D."/>
            <person name="Amoako-Attah I."/>
            <person name="Akrofi A.Y."/>
            <person name="Begoude B.A."/>
            <person name="Ten Hoopen G.M."/>
            <person name="Coulibaly K."/>
            <person name="Kebe B.I."/>
            <person name="Melnick R.L."/>
            <person name="Guiltinan M.J."/>
            <person name="Tyler B.M."/>
            <person name="Meinhardt L.W."/>
            <person name="Bailey B.A."/>
        </authorList>
    </citation>
    <scope>NUCLEOTIDE SEQUENCE [LARGE SCALE GENOMIC DNA]</scope>
    <source>
        <strain evidence="3">sbr112.9</strain>
    </source>
</reference>
<accession>A0A2P4XV84</accession>
<feature type="compositionally biased region" description="Basic residues" evidence="1">
    <location>
        <begin position="97"/>
        <end position="110"/>
    </location>
</feature>
<dbReference type="EMBL" id="NCKW01007861">
    <property type="protein sequence ID" value="POM69473.1"/>
    <property type="molecule type" value="Genomic_DNA"/>
</dbReference>
<evidence type="ECO:0000256" key="1">
    <source>
        <dbReference type="SAM" id="MobiDB-lite"/>
    </source>
</evidence>
<evidence type="ECO:0000313" key="3">
    <source>
        <dbReference type="Proteomes" id="UP000237271"/>
    </source>
</evidence>
<name>A0A2P4XV84_9STRA</name>
<dbReference type="AlphaFoldDB" id="A0A2P4XV84"/>
<sequence length="168" mass="18912">MVRVPGSVGDSISPSADQQSTRRNSVDGREGDLDPDPDLEDKPLPPQVPTRTAADLDVSRDPSTKQGKAKAEPYRLVGSPVEPSPYPPRDLPVSRSDKKKPTKKLTWKKMKAPEIDDEDQIGSKPRSRSGQGWLDEDLENLFYHKELREFLDRDPVMRIPRLKQVGYP</sequence>
<dbReference type="OrthoDB" id="145816at2759"/>
<gene>
    <name evidence="2" type="ORF">PHPALM_14233</name>
</gene>
<dbReference type="Proteomes" id="UP000237271">
    <property type="component" value="Unassembled WGS sequence"/>
</dbReference>
<comment type="caution">
    <text evidence="2">The sequence shown here is derived from an EMBL/GenBank/DDBJ whole genome shotgun (WGS) entry which is preliminary data.</text>
</comment>